<dbReference type="CDD" id="cd04506">
    <property type="entry name" value="SGNH_hydrolase_YpmR_like"/>
    <property type="match status" value="1"/>
</dbReference>
<evidence type="ECO:0000256" key="2">
    <source>
        <dbReference type="SAM" id="Phobius"/>
    </source>
</evidence>
<name>A0A7X9QFV7_STRRT</name>
<keyword evidence="2" id="KW-1133">Transmembrane helix</keyword>
<dbReference type="InterPro" id="IPR013830">
    <property type="entry name" value="SGNH_hydro"/>
</dbReference>
<comment type="caution">
    <text evidence="4">The sequence shown here is derived from an EMBL/GenBank/DDBJ whole genome shotgun (WGS) entry which is preliminary data.</text>
</comment>
<feature type="region of interest" description="Disordered" evidence="1">
    <location>
        <begin position="233"/>
        <end position="254"/>
    </location>
</feature>
<dbReference type="PANTHER" id="PTHR30383:SF27">
    <property type="entry name" value="SPORE GERMINATION LIPASE LIPC"/>
    <property type="match status" value="1"/>
</dbReference>
<feature type="transmembrane region" description="Helical" evidence="2">
    <location>
        <begin position="9"/>
        <end position="27"/>
    </location>
</feature>
<gene>
    <name evidence="4" type="ORF">HHO37_02860</name>
</gene>
<dbReference type="EMBL" id="JABASA010000004">
    <property type="protein sequence ID" value="NMD48638.1"/>
    <property type="molecule type" value="Genomic_DNA"/>
</dbReference>
<dbReference type="PANTHER" id="PTHR30383">
    <property type="entry name" value="THIOESTERASE 1/PROTEASE 1/LYSOPHOSPHOLIPASE L1"/>
    <property type="match status" value="1"/>
</dbReference>
<proteinExistence type="predicted"/>
<keyword evidence="4" id="KW-0378">Hydrolase</keyword>
<evidence type="ECO:0000313" key="5">
    <source>
        <dbReference type="Proteomes" id="UP000532121"/>
    </source>
</evidence>
<dbReference type="GO" id="GO:0004622">
    <property type="term" value="F:phosphatidylcholine lysophospholipase activity"/>
    <property type="evidence" value="ECO:0007669"/>
    <property type="project" value="TreeGrafter"/>
</dbReference>
<keyword evidence="2" id="KW-0812">Transmembrane</keyword>
<dbReference type="Gene3D" id="3.40.50.1110">
    <property type="entry name" value="SGNH hydrolase"/>
    <property type="match status" value="1"/>
</dbReference>
<reference evidence="4 5" key="1">
    <citation type="submission" date="2020-04" db="EMBL/GenBank/DDBJ databases">
        <title>MicrobeNet Type strains.</title>
        <authorList>
            <person name="Nicholson A.C."/>
        </authorList>
    </citation>
    <scope>NUCLEOTIDE SEQUENCE [LARGE SCALE GENOMIC DNA]</scope>
    <source>
        <strain evidence="4 5">DSM 22768</strain>
    </source>
</reference>
<dbReference type="RefSeq" id="WP_193523110.1">
    <property type="nucleotide sequence ID" value="NZ_JABASA010000004.1"/>
</dbReference>
<protein>
    <submittedName>
        <fullName evidence="4">SGNH/GDSL hydrolase family protein</fullName>
    </submittedName>
</protein>
<evidence type="ECO:0000259" key="3">
    <source>
        <dbReference type="Pfam" id="PF13472"/>
    </source>
</evidence>
<feature type="domain" description="SGNH hydrolase-type esterase" evidence="3">
    <location>
        <begin position="53"/>
        <end position="266"/>
    </location>
</feature>
<dbReference type="Pfam" id="PF13472">
    <property type="entry name" value="Lipase_GDSL_2"/>
    <property type="match status" value="1"/>
</dbReference>
<dbReference type="SUPFAM" id="SSF52266">
    <property type="entry name" value="SGNH hydrolase"/>
    <property type="match status" value="1"/>
</dbReference>
<dbReference type="AlphaFoldDB" id="A0A7X9QFV7"/>
<accession>A0A7X9QFV7</accession>
<keyword evidence="2" id="KW-0472">Membrane</keyword>
<dbReference type="Proteomes" id="UP000532121">
    <property type="component" value="Unassembled WGS sequence"/>
</dbReference>
<dbReference type="InterPro" id="IPR051532">
    <property type="entry name" value="Ester_Hydrolysis_Enzymes"/>
</dbReference>
<evidence type="ECO:0000256" key="1">
    <source>
        <dbReference type="SAM" id="MobiDB-lite"/>
    </source>
</evidence>
<evidence type="ECO:0000313" key="4">
    <source>
        <dbReference type="EMBL" id="NMD48638.1"/>
    </source>
</evidence>
<sequence>MNKKLPKGLAFFLASLLIFSLLFYFLIPVRESGLKHTGQKLPIKKSATFNYVAIGDSLTEGVGDTTEQGGFIPLLSQELQTSYHYDVASDNYGVSGNTSQQILTRMSKEEKIQKSLTRANLMTLTVGGNDVMAVIRKDLTNLKVSSFTKPAQVYQKHLRKIIELARQKNKNLPIYVVGIYNPYYLNFPDLTQMQEIIDKWNQGTQKVTAEYKNVYFVSINELLYKGTDSGQAAVGSSSSESDSGQITNNVLSEDDRFHPNNVGYQIMSKAVMEKISETKKNWN</sequence>
<organism evidence="4 5">
    <name type="scientific">Streptococcus ratti</name>
    <dbReference type="NCBI Taxonomy" id="1341"/>
    <lineage>
        <taxon>Bacteria</taxon>
        <taxon>Bacillati</taxon>
        <taxon>Bacillota</taxon>
        <taxon>Bacilli</taxon>
        <taxon>Lactobacillales</taxon>
        <taxon>Streptococcaceae</taxon>
        <taxon>Streptococcus</taxon>
    </lineage>
</organism>
<feature type="compositionally biased region" description="Low complexity" evidence="1">
    <location>
        <begin position="233"/>
        <end position="245"/>
    </location>
</feature>
<dbReference type="InterPro" id="IPR036514">
    <property type="entry name" value="SGNH_hydro_sf"/>
</dbReference>